<dbReference type="AlphaFoldDB" id="A0A919EP21"/>
<reference evidence="2" key="2">
    <citation type="submission" date="2020-09" db="EMBL/GenBank/DDBJ databases">
        <authorList>
            <person name="Sun Q."/>
            <person name="Ohkuma M."/>
        </authorList>
    </citation>
    <scope>NUCLEOTIDE SEQUENCE</scope>
    <source>
        <strain evidence="2">JCM 4122</strain>
    </source>
</reference>
<name>A0A919EP21_STRFL</name>
<dbReference type="Proteomes" id="UP000632849">
    <property type="component" value="Unassembled WGS sequence"/>
</dbReference>
<gene>
    <name evidence="2" type="ORF">GCM10017667_38210</name>
</gene>
<evidence type="ECO:0000256" key="1">
    <source>
        <dbReference type="SAM" id="Phobius"/>
    </source>
</evidence>
<dbReference type="RefSeq" id="WP_190042311.1">
    <property type="nucleotide sequence ID" value="NZ_BNBE01000002.1"/>
</dbReference>
<feature type="transmembrane region" description="Helical" evidence="1">
    <location>
        <begin position="42"/>
        <end position="68"/>
    </location>
</feature>
<sequence>MTSVFDITRTFASPGTFPASTPRRPLPGLPVAIPVENLPATIILLLFAAAVAAGMYDLAAALAALLAAPMFHPKK</sequence>
<protein>
    <submittedName>
        <fullName evidence="2">Uncharacterized protein</fullName>
    </submittedName>
</protein>
<keyword evidence="3" id="KW-1185">Reference proteome</keyword>
<keyword evidence="1" id="KW-0472">Membrane</keyword>
<evidence type="ECO:0000313" key="2">
    <source>
        <dbReference type="EMBL" id="GHG04160.1"/>
    </source>
</evidence>
<comment type="caution">
    <text evidence="2">The sequence shown here is derived from an EMBL/GenBank/DDBJ whole genome shotgun (WGS) entry which is preliminary data.</text>
</comment>
<evidence type="ECO:0000313" key="3">
    <source>
        <dbReference type="Proteomes" id="UP000632849"/>
    </source>
</evidence>
<organism evidence="2 3">
    <name type="scientific">Streptomyces filamentosus</name>
    <name type="common">Streptomyces roseosporus</name>
    <dbReference type="NCBI Taxonomy" id="67294"/>
    <lineage>
        <taxon>Bacteria</taxon>
        <taxon>Bacillati</taxon>
        <taxon>Actinomycetota</taxon>
        <taxon>Actinomycetes</taxon>
        <taxon>Kitasatosporales</taxon>
        <taxon>Streptomycetaceae</taxon>
        <taxon>Streptomyces</taxon>
    </lineage>
</organism>
<dbReference type="EMBL" id="BNBE01000002">
    <property type="protein sequence ID" value="GHG04160.1"/>
    <property type="molecule type" value="Genomic_DNA"/>
</dbReference>
<keyword evidence="1" id="KW-1133">Transmembrane helix</keyword>
<reference evidence="2" key="1">
    <citation type="journal article" date="2014" name="Int. J. Syst. Evol. Microbiol.">
        <title>Complete genome sequence of Corynebacterium casei LMG S-19264T (=DSM 44701T), isolated from a smear-ripened cheese.</title>
        <authorList>
            <consortium name="US DOE Joint Genome Institute (JGI-PGF)"/>
            <person name="Walter F."/>
            <person name="Albersmeier A."/>
            <person name="Kalinowski J."/>
            <person name="Ruckert C."/>
        </authorList>
    </citation>
    <scope>NUCLEOTIDE SEQUENCE</scope>
    <source>
        <strain evidence="2">JCM 4122</strain>
    </source>
</reference>
<accession>A0A919EP21</accession>
<keyword evidence="1" id="KW-0812">Transmembrane</keyword>
<proteinExistence type="predicted"/>